<dbReference type="RefSeq" id="WP_142742020.1">
    <property type="nucleotide sequence ID" value="NZ_CP038228.1"/>
</dbReference>
<sequence>MAAKLWEDTVVTALRDAQWINCKGFALPQTFPPGFVKMDGNAESALGDLLYSSGERYYLIEVKSGRDEVPTEWIEKGKYKEKVVYASLRTLWEELADASEKNRPKDKRDQLLDFFLKSISCHHVSYWNPWTAGGIATGEAVLEPYMVACLDLFDPEGPAKGKGMLKWNNNDFRIGSTVNGTLLGARAIPVRKIFHETSCAFSVKKINEKFHVVSATPLGLPLDEFESYINTLTDIADGEALDLHAIVLSNTGTTFKVVSTTDDLKSIFSPSAPPERSPEQKLEVLIPPSSFDFSQENLDNWRRKRGSTFK</sequence>
<gene>
    <name evidence="1" type="ORF">E4A48_05545</name>
</gene>
<evidence type="ECO:0000313" key="1">
    <source>
        <dbReference type="EMBL" id="QDI03231.1"/>
    </source>
</evidence>
<name>A0A514EB12_9XANT</name>
<dbReference type="EMBL" id="CP038228">
    <property type="protein sequence ID" value="QDI03231.1"/>
    <property type="molecule type" value="Genomic_DNA"/>
</dbReference>
<keyword evidence="2" id="KW-1185">Reference proteome</keyword>
<dbReference type="Proteomes" id="UP000319349">
    <property type="component" value="Chromosome"/>
</dbReference>
<organism evidence="1 2">
    <name type="scientific">Xanthomonas cerealis pv. cerealis</name>
    <dbReference type="NCBI Taxonomy" id="152263"/>
    <lineage>
        <taxon>Bacteria</taxon>
        <taxon>Pseudomonadati</taxon>
        <taxon>Pseudomonadota</taxon>
        <taxon>Gammaproteobacteria</taxon>
        <taxon>Lysobacterales</taxon>
        <taxon>Lysobacteraceae</taxon>
        <taxon>Xanthomonas</taxon>
        <taxon>Xanthomonas translucens group</taxon>
        <taxon>Xanthomonas cerealis</taxon>
    </lineage>
</organism>
<proteinExistence type="predicted"/>
<evidence type="ECO:0000313" key="2">
    <source>
        <dbReference type="Proteomes" id="UP000319349"/>
    </source>
</evidence>
<dbReference type="AlphaFoldDB" id="A0A514EB12"/>
<reference evidence="1 2" key="1">
    <citation type="submission" date="2019-03" db="EMBL/GenBank/DDBJ databases">
        <title>Tal1 in Xanthomonas translucens pv. cerealis Contributes to Virulence in Bacterial Leaf Streak of Wheat.</title>
        <authorList>
            <person name="Shah S.M.A."/>
            <person name="Haq F."/>
            <person name="Ma W."/>
            <person name="Xu X."/>
            <person name="Wang S."/>
            <person name="Xu Z."/>
            <person name="Zou L."/>
            <person name="Zhu B."/>
            <person name="Chen G."/>
        </authorList>
    </citation>
    <scope>NUCLEOTIDE SEQUENCE [LARGE SCALE GENOMIC DNA]</scope>
    <source>
        <strain evidence="1 2">01</strain>
    </source>
</reference>
<accession>A0A514EB12</accession>
<protein>
    <submittedName>
        <fullName evidence="1">Uncharacterized protein</fullName>
    </submittedName>
</protein>